<proteinExistence type="predicted"/>
<keyword evidence="2 4" id="KW-0863">Zinc-finger</keyword>
<dbReference type="Pfam" id="PF00607">
    <property type="entry name" value="Gag_p24"/>
    <property type="match status" value="1"/>
</dbReference>
<dbReference type="Gene3D" id="1.10.1200.30">
    <property type="match status" value="1"/>
</dbReference>
<dbReference type="InterPro" id="IPR050195">
    <property type="entry name" value="Primate_lentivir_Gag_pol-like"/>
</dbReference>
<dbReference type="PROSITE" id="PS50158">
    <property type="entry name" value="ZF_CCHC"/>
    <property type="match status" value="1"/>
</dbReference>
<dbReference type="PANTHER" id="PTHR40389">
    <property type="entry name" value="ENDOGENOUS RETROVIRUS GROUP K MEMBER 24 GAG POLYPROTEIN-RELATED"/>
    <property type="match status" value="1"/>
</dbReference>
<reference evidence="7" key="1">
    <citation type="submission" date="2019-04" db="EMBL/GenBank/DDBJ databases">
        <title>Genome assembly of Zosterops borbonicus 15179.</title>
        <authorList>
            <person name="Leroy T."/>
            <person name="Anselmetti Y."/>
            <person name="Tilak M.-K."/>
            <person name="Nabholz B."/>
        </authorList>
    </citation>
    <scope>NUCLEOTIDE SEQUENCE</scope>
    <source>
        <strain evidence="7">HGM_15179</strain>
        <tissue evidence="7">Muscle</tissue>
    </source>
</reference>
<evidence type="ECO:0000256" key="4">
    <source>
        <dbReference type="PROSITE-ProRule" id="PRU00047"/>
    </source>
</evidence>
<evidence type="ECO:0000256" key="3">
    <source>
        <dbReference type="ARBA" id="ARBA00022833"/>
    </source>
</evidence>
<dbReference type="InterPro" id="IPR008919">
    <property type="entry name" value="Retrov_capsid_N"/>
</dbReference>
<dbReference type="Proteomes" id="UP000796761">
    <property type="component" value="Unassembled WGS sequence"/>
</dbReference>
<dbReference type="InterPro" id="IPR036875">
    <property type="entry name" value="Znf_CCHC_sf"/>
</dbReference>
<keyword evidence="3" id="KW-0862">Zinc</keyword>
<sequence>MKGMMAPVSPTLQDVLDHMTQAKEVSPLVPRQTESEQEVKQPLHSGGIVKDEESDGAEGGTGLEPHEWKVLQQAKQTVTTYGIRSEVARNIIQYIFTADVLCPADSTSIASLLLTPSQFLIFEREWKLLAIEEANKHQVLGDPFYGLQPDMLTGQGPYATTNVQLTYPMEMHQLSQSLAHRALLLVPDKKKPAPYSSIKQGATEPYGQFIDRLSAALKDAPDVSPEVQEHLFRSLAFENANLRTRTILATLPQGSPVDEMLVRATRAEQNNQTAAFTAAMHDAMQQQGHLIAAALSGGKINNPSHSNRTPCPNKPAGIICFRCGKTGHFKQACQKTVWCHKCNLDTHVTKVCRKLRNDVDNSNCNNSETDED</sequence>
<dbReference type="InterPro" id="IPR008916">
    <property type="entry name" value="Retrov_capsid_C"/>
</dbReference>
<dbReference type="SUPFAM" id="SSF47943">
    <property type="entry name" value="Retrovirus capsid protein, N-terminal core domain"/>
    <property type="match status" value="1"/>
</dbReference>
<accession>A0A8K1FWW6</accession>
<dbReference type="EMBL" id="SWJQ01002419">
    <property type="protein sequence ID" value="TRZ06532.1"/>
    <property type="molecule type" value="Genomic_DNA"/>
</dbReference>
<keyword evidence="8" id="KW-1185">Reference proteome</keyword>
<name>A0A8K1FWW6_9PASS</name>
<organism evidence="7 8">
    <name type="scientific">Zosterops borbonicus</name>
    <dbReference type="NCBI Taxonomy" id="364589"/>
    <lineage>
        <taxon>Eukaryota</taxon>
        <taxon>Metazoa</taxon>
        <taxon>Chordata</taxon>
        <taxon>Craniata</taxon>
        <taxon>Vertebrata</taxon>
        <taxon>Euteleostomi</taxon>
        <taxon>Archelosauria</taxon>
        <taxon>Archosauria</taxon>
        <taxon>Dinosauria</taxon>
        <taxon>Saurischia</taxon>
        <taxon>Theropoda</taxon>
        <taxon>Coelurosauria</taxon>
        <taxon>Aves</taxon>
        <taxon>Neognathae</taxon>
        <taxon>Neoaves</taxon>
        <taxon>Telluraves</taxon>
        <taxon>Australaves</taxon>
        <taxon>Passeriformes</taxon>
        <taxon>Sylvioidea</taxon>
        <taxon>Zosteropidae</taxon>
        <taxon>Zosterops</taxon>
    </lineage>
</organism>
<dbReference type="Gene3D" id="1.10.375.10">
    <property type="entry name" value="Human Immunodeficiency Virus Type 1 Capsid Protein"/>
    <property type="match status" value="1"/>
</dbReference>
<evidence type="ECO:0000259" key="6">
    <source>
        <dbReference type="PROSITE" id="PS50158"/>
    </source>
</evidence>
<dbReference type="InterPro" id="IPR001878">
    <property type="entry name" value="Znf_CCHC"/>
</dbReference>
<gene>
    <name evidence="7" type="ORF">HGM15179_020576</name>
</gene>
<keyword evidence="1" id="KW-0479">Metal-binding</keyword>
<feature type="region of interest" description="Disordered" evidence="5">
    <location>
        <begin position="26"/>
        <end position="66"/>
    </location>
</feature>
<dbReference type="OrthoDB" id="9352756at2759"/>
<protein>
    <recommendedName>
        <fullName evidence="6">CCHC-type domain-containing protein</fullName>
    </recommendedName>
</protein>
<evidence type="ECO:0000313" key="8">
    <source>
        <dbReference type="Proteomes" id="UP000796761"/>
    </source>
</evidence>
<dbReference type="Pfam" id="PF19317">
    <property type="entry name" value="Gag_p24_C"/>
    <property type="match status" value="1"/>
</dbReference>
<dbReference type="GO" id="GO:0003676">
    <property type="term" value="F:nucleic acid binding"/>
    <property type="evidence" value="ECO:0007669"/>
    <property type="project" value="InterPro"/>
</dbReference>
<dbReference type="SUPFAM" id="SSF57756">
    <property type="entry name" value="Retrovirus zinc finger-like domains"/>
    <property type="match status" value="1"/>
</dbReference>
<dbReference type="Gene3D" id="4.10.60.10">
    <property type="entry name" value="Zinc finger, CCHC-type"/>
    <property type="match status" value="1"/>
</dbReference>
<dbReference type="SUPFAM" id="SSF47353">
    <property type="entry name" value="Retrovirus capsid dimerization domain-like"/>
    <property type="match status" value="1"/>
</dbReference>
<comment type="caution">
    <text evidence="7">The sequence shown here is derived from an EMBL/GenBank/DDBJ whole genome shotgun (WGS) entry which is preliminary data.</text>
</comment>
<dbReference type="GO" id="GO:0016032">
    <property type="term" value="P:viral process"/>
    <property type="evidence" value="ECO:0007669"/>
    <property type="project" value="InterPro"/>
</dbReference>
<dbReference type="AlphaFoldDB" id="A0A8K1FWW6"/>
<evidence type="ECO:0000313" key="7">
    <source>
        <dbReference type="EMBL" id="TRZ06532.1"/>
    </source>
</evidence>
<evidence type="ECO:0000256" key="2">
    <source>
        <dbReference type="ARBA" id="ARBA00022771"/>
    </source>
</evidence>
<evidence type="ECO:0000256" key="5">
    <source>
        <dbReference type="SAM" id="MobiDB-lite"/>
    </source>
</evidence>
<dbReference type="SMART" id="SM00343">
    <property type="entry name" value="ZnF_C2HC"/>
    <property type="match status" value="2"/>
</dbReference>
<dbReference type="PANTHER" id="PTHR40389:SF3">
    <property type="entry name" value="IGE-BINDING PROTEIN"/>
    <property type="match status" value="1"/>
</dbReference>
<feature type="domain" description="CCHC-type" evidence="6">
    <location>
        <begin position="320"/>
        <end position="335"/>
    </location>
</feature>
<evidence type="ECO:0000256" key="1">
    <source>
        <dbReference type="ARBA" id="ARBA00022723"/>
    </source>
</evidence>
<dbReference type="InterPro" id="IPR045345">
    <property type="entry name" value="Gag_p24_C"/>
</dbReference>
<dbReference type="GO" id="GO:0008270">
    <property type="term" value="F:zinc ion binding"/>
    <property type="evidence" value="ECO:0007669"/>
    <property type="project" value="UniProtKB-KW"/>
</dbReference>